<reference evidence="1 2" key="1">
    <citation type="journal article" date="2015" name="Environ. Microbiol.">
        <title>Genome analyses suggest the presence of polyploidy and recent human-driven expansions in eight global populations of the honeybee pathogen Nosema ceranae.</title>
        <authorList>
            <person name="Pelin A."/>
            <person name="Selman M."/>
            <person name="Aris-Brosou S."/>
            <person name="Farinelli L."/>
            <person name="Corradi N."/>
        </authorList>
    </citation>
    <scope>NUCLEOTIDE SEQUENCE [LARGE SCALE GENOMIC DNA]</scope>
    <source>
        <strain evidence="1 2">PA08 1199</strain>
    </source>
</reference>
<evidence type="ECO:0000313" key="1">
    <source>
        <dbReference type="EMBL" id="KKO73573.1"/>
    </source>
</evidence>
<proteinExistence type="predicted"/>
<dbReference type="RefSeq" id="XP_024329315.1">
    <property type="nucleotide sequence ID" value="XM_024475670.1"/>
</dbReference>
<gene>
    <name evidence="1" type="ORF">AAJ76_449000772</name>
</gene>
<accession>A0A0F9WK87</accession>
<dbReference type="GeneID" id="36320617"/>
<dbReference type="VEuPathDB" id="MicrosporidiaDB:AAJ76_449000772"/>
<dbReference type="AlphaFoldDB" id="A0A0F9WK87"/>
<dbReference type="EMBL" id="JPQZ01000447">
    <property type="protein sequence ID" value="KKO73573.1"/>
    <property type="molecule type" value="Genomic_DNA"/>
</dbReference>
<organism evidence="1 2">
    <name type="scientific">Vairimorpha ceranae</name>
    <dbReference type="NCBI Taxonomy" id="40302"/>
    <lineage>
        <taxon>Eukaryota</taxon>
        <taxon>Fungi</taxon>
        <taxon>Fungi incertae sedis</taxon>
        <taxon>Microsporidia</taxon>
        <taxon>Nosematidae</taxon>
        <taxon>Vairimorpha</taxon>
    </lineage>
</organism>
<sequence>MFYFLHCHLFKKINSFFIYATNFLISMPKRRPQVFNLVYYFIPRFKTSYCTGLRWITISNNDRYEYNTFFKHF</sequence>
<keyword evidence="2" id="KW-1185">Reference proteome</keyword>
<comment type="caution">
    <text evidence="1">The sequence shown here is derived from an EMBL/GenBank/DDBJ whole genome shotgun (WGS) entry which is preliminary data.</text>
</comment>
<protein>
    <submittedName>
        <fullName evidence="1">Uncharacterized protein</fullName>
    </submittedName>
</protein>
<evidence type="ECO:0000313" key="2">
    <source>
        <dbReference type="Proteomes" id="UP000034350"/>
    </source>
</evidence>
<name>A0A0F9WK87_9MICR</name>
<dbReference type="Proteomes" id="UP000034350">
    <property type="component" value="Unassembled WGS sequence"/>
</dbReference>